<evidence type="ECO:0000313" key="3">
    <source>
        <dbReference type="Proteomes" id="UP000483379"/>
    </source>
</evidence>
<dbReference type="GO" id="GO:0032259">
    <property type="term" value="P:methylation"/>
    <property type="evidence" value="ECO:0007669"/>
    <property type="project" value="UniProtKB-KW"/>
</dbReference>
<dbReference type="SUPFAM" id="SSF53335">
    <property type="entry name" value="S-adenosyl-L-methionine-dependent methyltransferases"/>
    <property type="match status" value="1"/>
</dbReference>
<dbReference type="EMBL" id="JAAIJQ010000080">
    <property type="protein sequence ID" value="NEV64258.1"/>
    <property type="molecule type" value="Genomic_DNA"/>
</dbReference>
<keyword evidence="2" id="KW-0489">Methyltransferase</keyword>
<dbReference type="GO" id="GO:0008757">
    <property type="term" value="F:S-adenosylmethionine-dependent methyltransferase activity"/>
    <property type="evidence" value="ECO:0007669"/>
    <property type="project" value="InterPro"/>
</dbReference>
<proteinExistence type="predicted"/>
<comment type="caution">
    <text evidence="2">The sequence shown here is derived from an EMBL/GenBank/DDBJ whole genome shotgun (WGS) entry which is preliminary data.</text>
</comment>
<dbReference type="AlphaFoldDB" id="A0A6M0K387"/>
<dbReference type="InterPro" id="IPR013216">
    <property type="entry name" value="Methyltransf_11"/>
</dbReference>
<dbReference type="RefSeq" id="WP_164454817.1">
    <property type="nucleotide sequence ID" value="NZ_JAAIJQ010000080.1"/>
</dbReference>
<dbReference type="Gene3D" id="3.40.50.150">
    <property type="entry name" value="Vaccinia Virus protein VP39"/>
    <property type="match status" value="1"/>
</dbReference>
<reference evidence="2 3" key="1">
    <citation type="submission" date="2020-02" db="EMBL/GenBank/DDBJ databases">
        <title>Genome sequences of Thiorhodococcus mannitoliphagus and Thiorhodococcus minor, purple sulfur photosynthetic bacteria in the gammaproteobacterial family, Chromatiaceae.</title>
        <authorList>
            <person name="Aviles F.A."/>
            <person name="Meyer T.E."/>
            <person name="Kyndt J.A."/>
        </authorList>
    </citation>
    <scope>NUCLEOTIDE SEQUENCE [LARGE SCALE GENOMIC DNA]</scope>
    <source>
        <strain evidence="2 3">DSM 11518</strain>
    </source>
</reference>
<protein>
    <submittedName>
        <fullName evidence="2">Class I SAM-dependent methyltransferase</fullName>
    </submittedName>
</protein>
<keyword evidence="3" id="KW-1185">Reference proteome</keyword>
<feature type="domain" description="Methyltransferase type 11" evidence="1">
    <location>
        <begin position="49"/>
        <end position="131"/>
    </location>
</feature>
<sequence length="254" mass="28107">MNLEPEQASPLSQLEGWFRSPLGEEVARLESEAVQRLLANTFGYYLVQVGATDSFSEALASSRIRHRIQLPIEPSSVREPASIVGLPDQLPLASDSIDAALLPHTLDFANDPRMVLGEVERVLIPEGRVIVIGFNALSAWGLRRAVWRSKQRMPWCGRFFLAPRVEGWLGELGFDIEVREALVFCPPIDSLRGRRCARMERLGKRLWPMLGAVYVIRAVKRVVTLTPIKPARAKPSALLAGGAVRPTTRGTGHA</sequence>
<evidence type="ECO:0000259" key="1">
    <source>
        <dbReference type="Pfam" id="PF08241"/>
    </source>
</evidence>
<gene>
    <name evidence="2" type="ORF">G3446_20610</name>
</gene>
<accession>A0A6M0K387</accession>
<organism evidence="2 3">
    <name type="scientific">Thiorhodococcus minor</name>
    <dbReference type="NCBI Taxonomy" id="57489"/>
    <lineage>
        <taxon>Bacteria</taxon>
        <taxon>Pseudomonadati</taxon>
        <taxon>Pseudomonadota</taxon>
        <taxon>Gammaproteobacteria</taxon>
        <taxon>Chromatiales</taxon>
        <taxon>Chromatiaceae</taxon>
        <taxon>Thiorhodococcus</taxon>
    </lineage>
</organism>
<dbReference type="InterPro" id="IPR029063">
    <property type="entry name" value="SAM-dependent_MTases_sf"/>
</dbReference>
<dbReference type="Pfam" id="PF08241">
    <property type="entry name" value="Methyltransf_11"/>
    <property type="match status" value="1"/>
</dbReference>
<name>A0A6M0K387_9GAMM</name>
<dbReference type="Proteomes" id="UP000483379">
    <property type="component" value="Unassembled WGS sequence"/>
</dbReference>
<evidence type="ECO:0000313" key="2">
    <source>
        <dbReference type="EMBL" id="NEV64258.1"/>
    </source>
</evidence>
<keyword evidence="2" id="KW-0808">Transferase</keyword>